<proteinExistence type="predicted"/>
<name>A0A7D9DH74_PARCT</name>
<reference evidence="1" key="1">
    <citation type="submission" date="2020-04" db="EMBL/GenBank/DDBJ databases">
        <authorList>
            <person name="Alioto T."/>
            <person name="Alioto T."/>
            <person name="Gomez Garrido J."/>
        </authorList>
    </citation>
    <scope>NUCLEOTIDE SEQUENCE</scope>
    <source>
        <strain evidence="1">A484AB</strain>
    </source>
</reference>
<dbReference type="Pfam" id="PF13148">
    <property type="entry name" value="DUF3987"/>
    <property type="match status" value="2"/>
</dbReference>
<dbReference type="AlphaFoldDB" id="A0A7D9DH74"/>
<sequence>MAYQHKGKKGSNRMFLGEIPTMKIKEIIHEARNVSFPWEAISSPVRPWIEAMARAINTQPEFVLLEALTVTSCLMGPDCVFEIRNRHKEPCNIFTLCLCEPGTGKTHAYEVSVEDPLQALPIKVLVHNYTQKGLFEHLNSRGRALICHGEMSSFYENLLKRQTEGNGERQMFCRFHDGNSKIIRTSHGKGSKKEGALQDEREELEKSCLSLGGFCQPQPYLNLHHMLGTSDDGFLDRISTCLVDSVILREKEVLWRVHLSIKFIK</sequence>
<evidence type="ECO:0000313" key="2">
    <source>
        <dbReference type="Proteomes" id="UP001152795"/>
    </source>
</evidence>
<protein>
    <submittedName>
        <fullName evidence="1">Uncharacterized protein</fullName>
    </submittedName>
</protein>
<keyword evidence="2" id="KW-1185">Reference proteome</keyword>
<dbReference type="InterPro" id="IPR025048">
    <property type="entry name" value="DUF3987"/>
</dbReference>
<comment type="caution">
    <text evidence="1">The sequence shown here is derived from an EMBL/GenBank/DDBJ whole genome shotgun (WGS) entry which is preliminary data.</text>
</comment>
<organism evidence="1 2">
    <name type="scientific">Paramuricea clavata</name>
    <name type="common">Red gorgonian</name>
    <name type="synonym">Violescent sea-whip</name>
    <dbReference type="NCBI Taxonomy" id="317549"/>
    <lineage>
        <taxon>Eukaryota</taxon>
        <taxon>Metazoa</taxon>
        <taxon>Cnidaria</taxon>
        <taxon>Anthozoa</taxon>
        <taxon>Octocorallia</taxon>
        <taxon>Malacalcyonacea</taxon>
        <taxon>Plexauridae</taxon>
        <taxon>Paramuricea</taxon>
    </lineage>
</organism>
<evidence type="ECO:0000313" key="1">
    <source>
        <dbReference type="EMBL" id="CAB3984750.1"/>
    </source>
</evidence>
<dbReference type="Proteomes" id="UP001152795">
    <property type="component" value="Unassembled WGS sequence"/>
</dbReference>
<accession>A0A7D9DH74</accession>
<gene>
    <name evidence="1" type="ORF">PACLA_8A070004</name>
</gene>
<dbReference type="OrthoDB" id="5980337at2759"/>
<dbReference type="EMBL" id="CACRXK020000780">
    <property type="protein sequence ID" value="CAB3984750.1"/>
    <property type="molecule type" value="Genomic_DNA"/>
</dbReference>